<accession>A0A1I7XDK9</accession>
<dbReference type="AlphaFoldDB" id="A0A1I7XDK9"/>
<proteinExistence type="predicted"/>
<name>A0A1I7XDK9_HETBA</name>
<dbReference type="WBParaSite" id="Hba_15790">
    <property type="protein sequence ID" value="Hba_15790"/>
    <property type="gene ID" value="Hba_15790"/>
</dbReference>
<feature type="region of interest" description="Disordered" evidence="1">
    <location>
        <begin position="312"/>
        <end position="333"/>
    </location>
</feature>
<dbReference type="Proteomes" id="UP000095283">
    <property type="component" value="Unplaced"/>
</dbReference>
<protein>
    <submittedName>
        <fullName evidence="3">PH domain-containing protein</fullName>
    </submittedName>
</protein>
<reference evidence="3" key="1">
    <citation type="submission" date="2016-11" db="UniProtKB">
        <authorList>
            <consortium name="WormBaseParasite"/>
        </authorList>
    </citation>
    <scope>IDENTIFICATION</scope>
</reference>
<sequence>MSEIVSKCPITELIASDEEACQYHMQTLDEKHINWESSKVIEIKEGYGKNIERQGAILRMGDHLYGYDDVTDLSFQVADSIDSFFGRQTKGLSHSALTVSSIDLFGDYGRKERNDRNTLGSTFSRSSIDLSQWKRPLLSSRPLEESNYDQTISHYDIDVDKLQGQSKLLYDNYERDSSYSRKSTYSLVSQQDETESSVSSICVESENDITKDENDFELSETETIKEDQCSIETTSSEASTVILSKAEKAVPELRPTPLLEEVVPSVKSNEEDFSVVSHQEQEIGRDVTCFTNIAPVDHHLNDNEQEMDHIYSEQKREQPEQGQSHEKEIHERRFSSCVEEIATPLNTNEEILHEMTPSNELEEVPIHGYVSNIPSYLMYMENDKIMDNNQLQEALDASENLILQVEKVQKNMLEELQKYSDNQEVIYEKAEDSTNDTVEDGKKDKVYRARCVLTTDSPITSVSSDAITTATVQSNNCLSQTDYSEEQNHSDVTTGINPSKHNENIYEEIADNIKTPKSSEENVHLAVSYIYEEPRDKEEHYDIPADSDAFIKYDEVSNENLTNELNEENTISNTGKVENFETVKAIPCEVKSNEVVSNKIPRHMELAWNKSNEASKGLDDVAKLSPTTNTKESLSNVLDVHRYGKPIGSPTFQRLQEIYTPEDVSLSNSNNYEMNKYDENDVVKQVADEKYNQNLAKQIRRMSKNNQWSDRGDEPNEIFKITKRVSMESAIHPNCSSVATKRSVSQPLLTSPESCFMVAECPGKLKISTLDYPLFNIWLTKFRMMCTATTGNIDSSEKLSSSRTIHRTINTPKFIV</sequence>
<evidence type="ECO:0000313" key="3">
    <source>
        <dbReference type="WBParaSite" id="Hba_15790"/>
    </source>
</evidence>
<evidence type="ECO:0000256" key="1">
    <source>
        <dbReference type="SAM" id="MobiDB-lite"/>
    </source>
</evidence>
<evidence type="ECO:0000313" key="2">
    <source>
        <dbReference type="Proteomes" id="UP000095283"/>
    </source>
</evidence>
<keyword evidence="2" id="KW-1185">Reference proteome</keyword>
<organism evidence="2 3">
    <name type="scientific">Heterorhabditis bacteriophora</name>
    <name type="common">Entomopathogenic nematode worm</name>
    <dbReference type="NCBI Taxonomy" id="37862"/>
    <lineage>
        <taxon>Eukaryota</taxon>
        <taxon>Metazoa</taxon>
        <taxon>Ecdysozoa</taxon>
        <taxon>Nematoda</taxon>
        <taxon>Chromadorea</taxon>
        <taxon>Rhabditida</taxon>
        <taxon>Rhabditina</taxon>
        <taxon>Rhabditomorpha</taxon>
        <taxon>Strongyloidea</taxon>
        <taxon>Heterorhabditidae</taxon>
        <taxon>Heterorhabditis</taxon>
    </lineage>
</organism>